<feature type="compositionally biased region" description="Polar residues" evidence="1">
    <location>
        <begin position="1023"/>
        <end position="1032"/>
    </location>
</feature>
<dbReference type="CDD" id="cd18186">
    <property type="entry name" value="BTB_POZ_ZBTB_KLHL-like"/>
    <property type="match status" value="1"/>
</dbReference>
<dbReference type="RefSeq" id="WP_041016603.1">
    <property type="nucleotide sequence ID" value="NZ_CCEJ010000001.1"/>
</dbReference>
<evidence type="ECO:0000313" key="3">
    <source>
        <dbReference type="EMBL" id="CDR33113.1"/>
    </source>
</evidence>
<comment type="caution">
    <text evidence="3">The sequence shown here is derived from an EMBL/GenBank/DDBJ whole genome shotgun (WGS) entry which is preliminary data.</text>
</comment>
<accession>A0A090D0L7</accession>
<dbReference type="InterPro" id="IPR011990">
    <property type="entry name" value="TPR-like_helical_dom_sf"/>
</dbReference>
<dbReference type="Pfam" id="PF00651">
    <property type="entry name" value="BTB"/>
    <property type="match status" value="1"/>
</dbReference>
<dbReference type="SUPFAM" id="SSF48452">
    <property type="entry name" value="TPR-like"/>
    <property type="match status" value="1"/>
</dbReference>
<evidence type="ECO:0000256" key="1">
    <source>
        <dbReference type="SAM" id="MobiDB-lite"/>
    </source>
</evidence>
<name>A0A090D0L7_9BACT</name>
<keyword evidence="4" id="KW-1185">Reference proteome</keyword>
<dbReference type="Gene3D" id="3.30.710.10">
    <property type="entry name" value="Potassium Channel Kv1.1, Chain A"/>
    <property type="match status" value="1"/>
</dbReference>
<dbReference type="SUPFAM" id="SSF54695">
    <property type="entry name" value="POZ domain"/>
    <property type="match status" value="1"/>
</dbReference>
<organism evidence="3 4">
    <name type="scientific">Candidatus Criblamydia sequanensis CRIB-18</name>
    <dbReference type="NCBI Taxonomy" id="1437425"/>
    <lineage>
        <taxon>Bacteria</taxon>
        <taxon>Pseudomonadati</taxon>
        <taxon>Chlamydiota</taxon>
        <taxon>Chlamydiia</taxon>
        <taxon>Parachlamydiales</taxon>
        <taxon>Candidatus Criblamydiaceae</taxon>
        <taxon>Candidatus Criblamydia</taxon>
    </lineage>
</organism>
<sequence length="1070" mass="120448">MTFNITKAAHELAEAKTSHLERFFASPRSIRPVQSSSSKRKFQEIEIDWFRLPLNSIQTESAKWQATDAINEFFLSLAKCQTLADLSLATSGDETELASFRSALRVINYKILRCKSDNPSLFGGQPCDESLIAKGLKIRNDEVLNTVKRILSLCKKHFKEKKNQAVILKDLPKALFEQKGVIAPAHIETAITDDELILWASSLPSSLRESVTFFNFSRYPNLSPEAPALLKEVFPNISFACFGNLPESLCDVTLVPTREISEAFNPEISSQGSFPIPVEEEDEGELVIYDPEDEQDLPLPGSKGKEKVVEEAGQEEKISCIPGKVLKSETYEKSIIEDSSEEQIEIRTNRKILASCSPFFKQLFFGGMKEAALNRVYIREVRPHVFEACMKVLFSKTDLKEVSLPVLIEVLKTAHLLELPSVIEKVKCQIILQLENLEVTEENVQAVCQGYFDLENILKIDQESLIENAIILFLKKSLLEVDASSVKGLLVTFINNDLPIIKIFKFLKQEGNHQVKKAKTTQPTSLKILFRTLIEASLECQGKFLEEVVQVTSSYWKSSLTPGDRLDAYFRLLRACTPSRSIPISLKRKLFYKMLKEAESFEHDGMILNRRNSKIGNSRKKAFLEVTNDILESFGVNVSSETNNFSDPSRLSEHLGNLAEACQTLPHPGKKIAHKLASMAVKVDDKNEKAKILALLYKSLAWGTSRRCFEGLDVRPYYAKDLLTLMTPSLKESANINDFFNVSSTNPAALSLSALIRFYHPMERDWPMIFLQTEEALKTRPFDDLALALQGACYFHFALKDPSKKDEFYKASIKNLKNALSYNSKNTIALLYLANCYFKLGKISKATALFKTIKCNTVIRDNEDMIRFSLERSGEDFEEANRIIMEDFNLPDYGLAIPEMAFQDKSLLSYNLFAKLALKKMNETLLKKAQFFLENFCLAKESYNEETLTLLEEIYTLKEKAGGVDANKKQALKTAYKNLEARSVEELISNLLDSDSSSSFGSTEIITANDSIGTSGSNNFVEASNVSTSGSESADDGRDSEGFEIYDNLDVDSFFADMPFEPTEEPSKDS</sequence>
<evidence type="ECO:0000313" key="4">
    <source>
        <dbReference type="Proteomes" id="UP000031552"/>
    </source>
</evidence>
<dbReference type="Pfam" id="PF14559">
    <property type="entry name" value="TPR_19"/>
    <property type="match status" value="1"/>
</dbReference>
<dbReference type="AlphaFoldDB" id="A0A090D0L7"/>
<proteinExistence type="predicted"/>
<dbReference type="PROSITE" id="PS50097">
    <property type="entry name" value="BTB"/>
    <property type="match status" value="1"/>
</dbReference>
<reference evidence="3" key="1">
    <citation type="submission" date="2013-12" db="EMBL/GenBank/DDBJ databases">
        <authorList>
            <person name="Linke B."/>
        </authorList>
    </citation>
    <scope>NUCLEOTIDE SEQUENCE [LARGE SCALE GENOMIC DNA]</scope>
    <source>
        <strain evidence="3">CRIB-18</strain>
    </source>
</reference>
<dbReference type="SMART" id="SM00225">
    <property type="entry name" value="BTB"/>
    <property type="match status" value="1"/>
</dbReference>
<feature type="region of interest" description="Disordered" evidence="1">
    <location>
        <begin position="1023"/>
        <end position="1042"/>
    </location>
</feature>
<gene>
    <name evidence="3" type="ORF">CSEC_0274</name>
</gene>
<dbReference type="InterPro" id="IPR011333">
    <property type="entry name" value="SKP1/BTB/POZ_sf"/>
</dbReference>
<protein>
    <recommendedName>
        <fullName evidence="2">BTB domain-containing protein</fullName>
    </recommendedName>
</protein>
<feature type="domain" description="BTB" evidence="2">
    <location>
        <begin position="345"/>
        <end position="395"/>
    </location>
</feature>
<dbReference type="InterPro" id="IPR000210">
    <property type="entry name" value="BTB/POZ_dom"/>
</dbReference>
<dbReference type="EMBL" id="CCEJ010000001">
    <property type="protein sequence ID" value="CDR33113.1"/>
    <property type="molecule type" value="Genomic_DNA"/>
</dbReference>
<evidence type="ECO:0000259" key="2">
    <source>
        <dbReference type="PROSITE" id="PS50097"/>
    </source>
</evidence>
<dbReference type="Gene3D" id="1.25.40.10">
    <property type="entry name" value="Tetratricopeptide repeat domain"/>
    <property type="match status" value="1"/>
</dbReference>
<dbReference type="Proteomes" id="UP000031552">
    <property type="component" value="Unassembled WGS sequence"/>
</dbReference>
<reference evidence="3" key="2">
    <citation type="submission" date="2014-09" db="EMBL/GenBank/DDBJ databases">
        <title>Criblamydia sequanensis harbors a mega-plasmid encoding arsenite resistance.</title>
        <authorList>
            <person name="Bertelli C."/>
            <person name="Goesmann A."/>
            <person name="Greub G."/>
        </authorList>
    </citation>
    <scope>NUCLEOTIDE SEQUENCE [LARGE SCALE GENOMIC DNA]</scope>
    <source>
        <strain evidence="3">CRIB-18</strain>
    </source>
</reference>